<dbReference type="Gene3D" id="1.25.40.10">
    <property type="entry name" value="Tetratricopeptide repeat domain"/>
    <property type="match status" value="1"/>
</dbReference>
<evidence type="ECO:0000313" key="4">
    <source>
        <dbReference type="EMBL" id="URW80301.1"/>
    </source>
</evidence>
<accession>A0A9J6ZRL3</accession>
<keyword evidence="5" id="KW-1185">Reference proteome</keyword>
<dbReference type="PROSITE" id="PS50005">
    <property type="entry name" value="TPR"/>
    <property type="match status" value="2"/>
</dbReference>
<dbReference type="SMART" id="SM00028">
    <property type="entry name" value="TPR"/>
    <property type="match status" value="4"/>
</dbReference>
<dbReference type="InterPro" id="IPR051685">
    <property type="entry name" value="Ycf3/AcsC/BcsC/TPR_MFPF"/>
</dbReference>
<dbReference type="InterPro" id="IPR019734">
    <property type="entry name" value="TPR_rpt"/>
</dbReference>
<organism evidence="4 5">
    <name type="scientific">Xiashengella succiniciproducens</name>
    <dbReference type="NCBI Taxonomy" id="2949635"/>
    <lineage>
        <taxon>Bacteria</taxon>
        <taxon>Pseudomonadati</taxon>
        <taxon>Bacteroidota</taxon>
        <taxon>Bacteroidia</taxon>
        <taxon>Marinilabiliales</taxon>
        <taxon>Marinilabiliaceae</taxon>
        <taxon>Xiashengella</taxon>
    </lineage>
</organism>
<dbReference type="KEGG" id="alkq:M9189_02890"/>
<dbReference type="PANTHER" id="PTHR44943">
    <property type="entry name" value="CELLULOSE SYNTHASE OPERON PROTEIN C"/>
    <property type="match status" value="1"/>
</dbReference>
<dbReference type="EMBL" id="CP098400">
    <property type="protein sequence ID" value="URW80301.1"/>
    <property type="molecule type" value="Genomic_DNA"/>
</dbReference>
<name>A0A9J6ZRL3_9BACT</name>
<reference evidence="4" key="1">
    <citation type="submission" date="2022-05" db="EMBL/GenBank/DDBJ databases">
        <authorList>
            <person name="Sun X."/>
        </authorList>
    </citation>
    <scope>NUCLEOTIDE SEQUENCE</scope>
    <source>
        <strain evidence="4">Ai-910</strain>
    </source>
</reference>
<reference evidence="4" key="2">
    <citation type="submission" date="2022-06" db="EMBL/GenBank/DDBJ databases">
        <title>Xiashengella guii gen. nov. sp. nov., a bacterium isolated form anaerobic digestion tank.</title>
        <authorList>
            <person name="Huang H."/>
        </authorList>
    </citation>
    <scope>NUCLEOTIDE SEQUENCE</scope>
    <source>
        <strain evidence="4">Ai-910</strain>
    </source>
</reference>
<dbReference type="InterPro" id="IPR011990">
    <property type="entry name" value="TPR-like_helical_dom_sf"/>
</dbReference>
<gene>
    <name evidence="4" type="ORF">M9189_02890</name>
</gene>
<protein>
    <submittedName>
        <fullName evidence="4">Tetratricopeptide repeat protein</fullName>
    </submittedName>
</protein>
<feature type="repeat" description="TPR" evidence="3">
    <location>
        <begin position="597"/>
        <end position="630"/>
    </location>
</feature>
<dbReference type="Proteomes" id="UP001056426">
    <property type="component" value="Chromosome"/>
</dbReference>
<dbReference type="RefSeq" id="WP_250724441.1">
    <property type="nucleotide sequence ID" value="NZ_CP098400.1"/>
</dbReference>
<keyword evidence="1" id="KW-0677">Repeat</keyword>
<keyword evidence="2 3" id="KW-0802">TPR repeat</keyword>
<evidence type="ECO:0000256" key="1">
    <source>
        <dbReference type="ARBA" id="ARBA00022737"/>
    </source>
</evidence>
<evidence type="ECO:0000256" key="3">
    <source>
        <dbReference type="PROSITE-ProRule" id="PRU00339"/>
    </source>
</evidence>
<dbReference type="PANTHER" id="PTHR44943:SF4">
    <property type="entry name" value="TPR REPEAT-CONTAINING PROTEIN MJ0798"/>
    <property type="match status" value="1"/>
</dbReference>
<feature type="repeat" description="TPR" evidence="3">
    <location>
        <begin position="563"/>
        <end position="596"/>
    </location>
</feature>
<evidence type="ECO:0000313" key="5">
    <source>
        <dbReference type="Proteomes" id="UP001056426"/>
    </source>
</evidence>
<dbReference type="SUPFAM" id="SSF48452">
    <property type="entry name" value="TPR-like"/>
    <property type="match status" value="1"/>
</dbReference>
<dbReference type="AlphaFoldDB" id="A0A9J6ZRL3"/>
<dbReference type="Pfam" id="PF04733">
    <property type="entry name" value="Coatomer_E"/>
    <property type="match status" value="1"/>
</dbReference>
<evidence type="ECO:0000256" key="2">
    <source>
        <dbReference type="ARBA" id="ARBA00022803"/>
    </source>
</evidence>
<proteinExistence type="predicted"/>
<sequence length="734" mass="86535">MNHTLIRKKQEDVNNLLSSKRLNESISMLRELARETQKGELIDTLYNIEMTYKSLLRFTVEGFTDPERQKIYNHILADIFGVADEIFMQLFIRYGQGVFFDLMRQHAGIGRESLESILVQCRTEMDRTELMESVPVPHSEVFNSAFRQLFEITLTQKGLYKENEDIIINCFRESSLPWAQQCVLVSAVTIHLLHFFNEDAMLLLFRLTSHSNAEIRQRALVGLYLVLFKYDKRTSLYPEVTRQIQKLRQGNVKQEVLRGIIIQLLRTLDTEKLARKLTDEILPEVARIHPNLRDRLDLDNIIEEGFKEGKNPDWQDILSEKPELMDKLEEMSRLQMEGADLFISTFRMLKHFPFFNRLENWFMPFVWPNPIVEDVLKYETGAFRNSDLLEGMATSGIICNSDKYSFIFSIPQMPATQKEMMGQMFMSELSALKEVEQSDSLVDTAKKELTISNLYIQDLYRFFKLLPQRGSFEDPFAWSLDFHNCEFVHQLLPDEDFYMKLGEYLFDKDRFQEALEVYGFLSRNTTPNMQLLQKQAYCCQQLGRYEQALELYLQAQLFQHDQVWNLKKIALCYHYLKNPEKALEYYLEAEKVQPDNLHTMVSIGHCLLELKNYEEALKYYFKVEYLDPGNKKVGRPIVWCALSLGKFDQAEKYSQKILDENPTRHDYMNMGHIHWCRGDRQAALHYYKQSITFQGNSMEAFIESFNNDIELLKKHNVDEADIPIMLDQLRYHLK</sequence>
<dbReference type="Pfam" id="PF13181">
    <property type="entry name" value="TPR_8"/>
    <property type="match status" value="1"/>
</dbReference>